<keyword evidence="3" id="KW-1185">Reference proteome</keyword>
<organism evidence="2 3">
    <name type="scientific">Blastomyces silverae</name>
    <dbReference type="NCBI Taxonomy" id="2060906"/>
    <lineage>
        <taxon>Eukaryota</taxon>
        <taxon>Fungi</taxon>
        <taxon>Dikarya</taxon>
        <taxon>Ascomycota</taxon>
        <taxon>Pezizomycotina</taxon>
        <taxon>Eurotiomycetes</taxon>
        <taxon>Eurotiomycetidae</taxon>
        <taxon>Onygenales</taxon>
        <taxon>Ajellomycetaceae</taxon>
        <taxon>Blastomyces</taxon>
    </lineage>
</organism>
<dbReference type="AlphaFoldDB" id="A0A0H1BR85"/>
<sequence>MSIKPLREKFKRVFSRSDSGSLSGSSPPQTSKDSKNQKSSRPKSGYWPRQARDHNKGGGIGPSIGVKPGKIKYRANGKPKIELYKAHEVPRSKYRGPFDEAHIQRLAAYSISNAMLSADRPRSMLSELSPMGTRAPPSRRGSVDSEGGVAQYMNGGVGDVHQRHPLMTSKHASEIFSSTASSPLIATAFPEQRDIDGGPTIAPSIRATVLQPVDGNMSSSTLLTFQTQDTLPTQVDTAATTSAVQPNGVSEAEKEAVPPSMSRPVSSEGLSSALHAIKLRS</sequence>
<accession>A0A0H1BR85</accession>
<dbReference type="STRING" id="2060906.A0A0H1BR85"/>
<proteinExistence type="predicted"/>
<feature type="region of interest" description="Disordered" evidence="1">
    <location>
        <begin position="241"/>
        <end position="281"/>
    </location>
</feature>
<evidence type="ECO:0000313" key="3">
    <source>
        <dbReference type="Proteomes" id="UP000053573"/>
    </source>
</evidence>
<dbReference type="EMBL" id="LDEV01001426">
    <property type="protein sequence ID" value="KLJ11696.1"/>
    <property type="molecule type" value="Genomic_DNA"/>
</dbReference>
<evidence type="ECO:0000313" key="2">
    <source>
        <dbReference type="EMBL" id="KLJ11696.1"/>
    </source>
</evidence>
<dbReference type="Proteomes" id="UP000053573">
    <property type="component" value="Unassembled WGS sequence"/>
</dbReference>
<name>A0A0H1BR85_9EURO</name>
<feature type="compositionally biased region" description="Low complexity" evidence="1">
    <location>
        <begin position="16"/>
        <end position="31"/>
    </location>
</feature>
<evidence type="ECO:0000256" key="1">
    <source>
        <dbReference type="SAM" id="MobiDB-lite"/>
    </source>
</evidence>
<gene>
    <name evidence="2" type="ORF">EMPG_13118</name>
</gene>
<comment type="caution">
    <text evidence="2">The sequence shown here is derived from an EMBL/GenBank/DDBJ whole genome shotgun (WGS) entry which is preliminary data.</text>
</comment>
<dbReference type="OrthoDB" id="5408144at2759"/>
<feature type="region of interest" description="Disordered" evidence="1">
    <location>
        <begin position="1"/>
        <end position="71"/>
    </location>
</feature>
<reference evidence="3" key="1">
    <citation type="journal article" date="2015" name="PLoS Genet.">
        <title>The dynamic genome and transcriptome of the human fungal pathogen Blastomyces and close relative Emmonsia.</title>
        <authorList>
            <person name="Munoz J.F."/>
            <person name="Gauthier G.M."/>
            <person name="Desjardins C.A."/>
            <person name="Gallo J.E."/>
            <person name="Holder J."/>
            <person name="Sullivan T.D."/>
            <person name="Marty A.J."/>
            <person name="Carmen J.C."/>
            <person name="Chen Z."/>
            <person name="Ding L."/>
            <person name="Gujja S."/>
            <person name="Magrini V."/>
            <person name="Misas E."/>
            <person name="Mitreva M."/>
            <person name="Priest M."/>
            <person name="Saif S."/>
            <person name="Whiston E.A."/>
            <person name="Young S."/>
            <person name="Zeng Q."/>
            <person name="Goldman W.E."/>
            <person name="Mardis E.R."/>
            <person name="Taylor J.W."/>
            <person name="McEwen J.G."/>
            <person name="Clay O.K."/>
            <person name="Klein B.S."/>
            <person name="Cuomo C.A."/>
        </authorList>
    </citation>
    <scope>NUCLEOTIDE SEQUENCE [LARGE SCALE GENOMIC DNA]</scope>
    <source>
        <strain evidence="3">UAMH 139</strain>
    </source>
</reference>
<protein>
    <submittedName>
        <fullName evidence="2">Uncharacterized protein</fullName>
    </submittedName>
</protein>